<dbReference type="CDD" id="cd14667">
    <property type="entry name" value="3D_containing_proteins"/>
    <property type="match status" value="1"/>
</dbReference>
<dbReference type="GO" id="GO:0019867">
    <property type="term" value="C:outer membrane"/>
    <property type="evidence" value="ECO:0007669"/>
    <property type="project" value="InterPro"/>
</dbReference>
<dbReference type="GO" id="GO:0009254">
    <property type="term" value="P:peptidoglycan turnover"/>
    <property type="evidence" value="ECO:0007669"/>
    <property type="project" value="InterPro"/>
</dbReference>
<protein>
    <recommendedName>
        <fullName evidence="7">3D domain-containing protein</fullName>
    </recommendedName>
</protein>
<dbReference type="EMBL" id="UPPP01000105">
    <property type="protein sequence ID" value="VBB09103.1"/>
    <property type="molecule type" value="Genomic_DNA"/>
</dbReference>
<organism evidence="5 6">
    <name type="scientific">Lucifera butyrica</name>
    <dbReference type="NCBI Taxonomy" id="1351585"/>
    <lineage>
        <taxon>Bacteria</taxon>
        <taxon>Bacillati</taxon>
        <taxon>Bacillota</taxon>
        <taxon>Negativicutes</taxon>
        <taxon>Veillonellales</taxon>
        <taxon>Veillonellaceae</taxon>
        <taxon>Lucifera</taxon>
    </lineage>
</organism>
<dbReference type="PANTHER" id="PTHR39160:SF4">
    <property type="entry name" value="RESUSCITATION-PROMOTING FACTOR RPFB"/>
    <property type="match status" value="1"/>
</dbReference>
<proteinExistence type="predicted"/>
<evidence type="ECO:0000256" key="1">
    <source>
        <dbReference type="ARBA" id="ARBA00022729"/>
    </source>
</evidence>
<dbReference type="Gene3D" id="2.40.40.10">
    <property type="entry name" value="RlpA-like domain"/>
    <property type="match status" value="1"/>
</dbReference>
<evidence type="ECO:0000313" key="6">
    <source>
        <dbReference type="Proteomes" id="UP000277811"/>
    </source>
</evidence>
<feature type="domain" description="3D" evidence="4">
    <location>
        <begin position="182"/>
        <end position="240"/>
    </location>
</feature>
<dbReference type="Pfam" id="PF01471">
    <property type="entry name" value="PG_binding_1"/>
    <property type="match status" value="1"/>
</dbReference>
<dbReference type="Gene3D" id="1.10.101.10">
    <property type="entry name" value="PGBD-like superfamily/PGBD"/>
    <property type="match status" value="1"/>
</dbReference>
<dbReference type="Proteomes" id="UP000277811">
    <property type="component" value="Unassembled WGS sequence"/>
</dbReference>
<evidence type="ECO:0000256" key="2">
    <source>
        <dbReference type="SAM" id="MobiDB-lite"/>
    </source>
</evidence>
<dbReference type="InterPro" id="IPR036908">
    <property type="entry name" value="RlpA-like_sf"/>
</dbReference>
<dbReference type="InterPro" id="IPR036365">
    <property type="entry name" value="PGBD-like_sf"/>
</dbReference>
<evidence type="ECO:0008006" key="7">
    <source>
        <dbReference type="Google" id="ProtNLM"/>
    </source>
</evidence>
<dbReference type="GO" id="GO:0004553">
    <property type="term" value="F:hydrolase activity, hydrolyzing O-glycosyl compounds"/>
    <property type="evidence" value="ECO:0007669"/>
    <property type="project" value="InterPro"/>
</dbReference>
<sequence length="243" mass="26562">MLKKKQAAYALIVFFLAFYQPVPAHASFFLFNIIRGIFGGGSHHHKSPPQPHTTIVKFGMQNSQVAAIQKDLIQAGYLSGHPDGIFGYQTLAAVKEFQDDTGLETDGIVGPRTLDALKNFRGKRPPRKVLPPDQPTYQSPPEDSGIPHYLYSLPVLATAYTAHDEGCTGITYRGHVLERGMIAVDPDVIPLGTKLYVPGYGEAVADDIGGAIIGRHIDLAMETTDEAFNWGRRNITVYVLSKG</sequence>
<dbReference type="AlphaFoldDB" id="A0A498RG83"/>
<evidence type="ECO:0000313" key="5">
    <source>
        <dbReference type="EMBL" id="VBB09103.1"/>
    </source>
</evidence>
<keyword evidence="6" id="KW-1185">Reference proteome</keyword>
<feature type="region of interest" description="Disordered" evidence="2">
    <location>
        <begin position="119"/>
        <end position="143"/>
    </location>
</feature>
<dbReference type="RefSeq" id="WP_243638777.1">
    <property type="nucleotide sequence ID" value="NZ_UPPP01000105.1"/>
</dbReference>
<dbReference type="PANTHER" id="PTHR39160">
    <property type="entry name" value="CELL WALL-BINDING PROTEIN YOCH"/>
    <property type="match status" value="1"/>
</dbReference>
<dbReference type="InterPro" id="IPR059180">
    <property type="entry name" value="3D_YorM"/>
</dbReference>
<dbReference type="InterPro" id="IPR036366">
    <property type="entry name" value="PGBDSf"/>
</dbReference>
<feature type="domain" description="Peptidoglycan binding-like" evidence="3">
    <location>
        <begin position="62"/>
        <end position="117"/>
    </location>
</feature>
<dbReference type="InterPro" id="IPR051933">
    <property type="entry name" value="Resuscitation_pf_RpfB"/>
</dbReference>
<gene>
    <name evidence="5" type="ORF">LUCI_4389</name>
</gene>
<dbReference type="InterPro" id="IPR002477">
    <property type="entry name" value="Peptidoglycan-bd-like"/>
</dbReference>
<accession>A0A498RG83</accession>
<name>A0A498RG83_9FIRM</name>
<evidence type="ECO:0000259" key="3">
    <source>
        <dbReference type="Pfam" id="PF01471"/>
    </source>
</evidence>
<keyword evidence="1" id="KW-0732">Signal</keyword>
<dbReference type="SUPFAM" id="SSF50685">
    <property type="entry name" value="Barwin-like endoglucanases"/>
    <property type="match status" value="1"/>
</dbReference>
<evidence type="ECO:0000259" key="4">
    <source>
        <dbReference type="Pfam" id="PF06725"/>
    </source>
</evidence>
<dbReference type="InterPro" id="IPR010611">
    <property type="entry name" value="3D_dom"/>
</dbReference>
<dbReference type="SUPFAM" id="SSF47090">
    <property type="entry name" value="PGBD-like"/>
    <property type="match status" value="1"/>
</dbReference>
<dbReference type="Pfam" id="PF06725">
    <property type="entry name" value="3D"/>
    <property type="match status" value="1"/>
</dbReference>
<reference evidence="5 6" key="1">
    <citation type="submission" date="2018-06" db="EMBL/GenBank/DDBJ databases">
        <authorList>
            <person name="Strepis N."/>
        </authorList>
    </citation>
    <scope>NUCLEOTIDE SEQUENCE [LARGE SCALE GENOMIC DNA]</scope>
    <source>
        <strain evidence="5">LUCI</strain>
    </source>
</reference>